<dbReference type="NCBIfam" id="TIGR03344">
    <property type="entry name" value="VI_effect_Hcp1"/>
    <property type="match status" value="1"/>
</dbReference>
<dbReference type="RefSeq" id="WP_065831851.1">
    <property type="nucleotide sequence ID" value="NZ_LGSI01000012.1"/>
</dbReference>
<name>A0A1C7Z9N1_PSESX</name>
<dbReference type="AlphaFoldDB" id="A0A1C7Z9N1"/>
<sequence>MPTPAYMTIEGTQQGLLTKGALSEASVGNTWQQGHEDQILVQQISHAITVPGGVQTGQRMHKPVIITKTLDKSSPLINTALSNGEPLKTCRIEFFRYSGRGGQELFYTIELKNALIIGVDLLLPHCQDLSTAHFTQLERVHFAYETITWRHEIAGTSGYDEWSGDSQL</sequence>
<proteinExistence type="predicted"/>
<accession>A0A1C7Z9N1</accession>
<dbReference type="InterPro" id="IPR008514">
    <property type="entry name" value="T6SS_Hcp"/>
</dbReference>
<dbReference type="OrthoDB" id="5674026at2"/>
<dbReference type="Gene3D" id="2.30.110.20">
    <property type="entry name" value="Hcp1-like"/>
    <property type="match status" value="1"/>
</dbReference>
<gene>
    <name evidence="1" type="ORF">AFK24_03160</name>
</gene>
<reference evidence="1 2" key="1">
    <citation type="submission" date="2015-07" db="EMBL/GenBank/DDBJ databases">
        <title>Draft genome sequence of a diazotrophic, plant growth-promoting rhizobacterium of the Pseudomonas syringae complex.</title>
        <authorList>
            <person name="Patten C.L."/>
            <person name="Jeong H."/>
        </authorList>
    </citation>
    <scope>NUCLEOTIDE SEQUENCE [LARGE SCALE GENOMIC DNA]</scope>
    <source>
        <strain evidence="1 2">GR12-2</strain>
    </source>
</reference>
<dbReference type="SUPFAM" id="SSF141452">
    <property type="entry name" value="Hcp1-like"/>
    <property type="match status" value="1"/>
</dbReference>
<dbReference type="PANTHER" id="PTHR34319">
    <property type="entry name" value="MAJOR EXPORTED PROTEIN"/>
    <property type="match status" value="1"/>
</dbReference>
<organism evidence="1 2">
    <name type="scientific">Pseudomonas syringae</name>
    <dbReference type="NCBI Taxonomy" id="317"/>
    <lineage>
        <taxon>Bacteria</taxon>
        <taxon>Pseudomonadati</taxon>
        <taxon>Pseudomonadota</taxon>
        <taxon>Gammaproteobacteria</taxon>
        <taxon>Pseudomonadales</taxon>
        <taxon>Pseudomonadaceae</taxon>
        <taxon>Pseudomonas</taxon>
    </lineage>
</organism>
<comment type="caution">
    <text evidence="1">The sequence shown here is derived from an EMBL/GenBank/DDBJ whole genome shotgun (WGS) entry which is preliminary data.</text>
</comment>
<dbReference type="Pfam" id="PF05638">
    <property type="entry name" value="T6SS_HCP"/>
    <property type="match status" value="1"/>
</dbReference>
<dbReference type="Proteomes" id="UP000093104">
    <property type="component" value="Unassembled WGS sequence"/>
</dbReference>
<dbReference type="PANTHER" id="PTHR34319:SF6">
    <property type="entry name" value="MAJOR EXPORTED PROTEIN"/>
    <property type="match status" value="1"/>
</dbReference>
<dbReference type="InterPro" id="IPR036624">
    <property type="entry name" value="Hcp1-lik_sf"/>
</dbReference>
<dbReference type="EMBL" id="LGSI01000012">
    <property type="protein sequence ID" value="OCR26543.1"/>
    <property type="molecule type" value="Genomic_DNA"/>
</dbReference>
<evidence type="ECO:0000313" key="1">
    <source>
        <dbReference type="EMBL" id="OCR26543.1"/>
    </source>
</evidence>
<protein>
    <submittedName>
        <fullName evidence="1">Type VI secretion protein</fullName>
    </submittedName>
</protein>
<evidence type="ECO:0000313" key="2">
    <source>
        <dbReference type="Proteomes" id="UP000093104"/>
    </source>
</evidence>
<dbReference type="InterPro" id="IPR052947">
    <property type="entry name" value="T6SS_Hcp1_domain"/>
</dbReference>